<feature type="transmembrane region" description="Helical" evidence="1">
    <location>
        <begin position="103"/>
        <end position="127"/>
    </location>
</feature>
<keyword evidence="1" id="KW-0812">Transmembrane</keyword>
<sequence length="399" mass="39660">MLTSYRRLLGVPRLPSLLFWSLLARLHIAGLPIAVTFLVAGWTDSYALAGLVSGALTVGTALAGPVRGRMADRGSTDRLMAGSGLGYAAGLAALALLPAALWWAAIPLALVTGLLLPPAGQIGRALWPRITTGPARQAVYASEATLQELLFVVGPLLAAGAVGVIGGRGAVVLLAAVSLTGALGFAVALRRAGLTGVAGIGGAQGGPRRSLLGHPPLALVIGLCLLLVGGLGAVDLVIVAWARELGAPGYAGGLAAIWALGSLVGGLVAGGLPGAPHIPRRAFGAAAGTALLVPLLPPVLHLPSPWLISPVLFASGLAIAPTLAAVMDRLGELAPEHRRAEAFGWLSTATTTGISFAAPLTGWLIDLGGVAAGVAGAALLALGAALLSLFVRPGPSAGR</sequence>
<dbReference type="InterPro" id="IPR036259">
    <property type="entry name" value="MFS_trans_sf"/>
</dbReference>
<keyword evidence="1" id="KW-0472">Membrane</keyword>
<comment type="caution">
    <text evidence="2">The sequence shown here is derived from an EMBL/GenBank/DDBJ whole genome shotgun (WGS) entry which is preliminary data.</text>
</comment>
<dbReference type="Gene3D" id="1.20.1250.20">
    <property type="entry name" value="MFS general substrate transporter like domains"/>
    <property type="match status" value="2"/>
</dbReference>
<feature type="transmembrane region" description="Helical" evidence="1">
    <location>
        <begin position="371"/>
        <end position="391"/>
    </location>
</feature>
<feature type="transmembrane region" description="Helical" evidence="1">
    <location>
        <begin position="306"/>
        <end position="330"/>
    </location>
</feature>
<dbReference type="Pfam" id="PF07690">
    <property type="entry name" value="MFS_1"/>
    <property type="match status" value="1"/>
</dbReference>
<dbReference type="AlphaFoldDB" id="A0A852TW55"/>
<feature type="transmembrane region" description="Helical" evidence="1">
    <location>
        <begin position="282"/>
        <end position="300"/>
    </location>
</feature>
<name>A0A852TW55_9ACTN</name>
<gene>
    <name evidence="2" type="ORF">HDA32_001424</name>
</gene>
<keyword evidence="1" id="KW-1133">Transmembrane helix</keyword>
<reference evidence="2 3" key="1">
    <citation type="submission" date="2020-07" db="EMBL/GenBank/DDBJ databases">
        <title>Sequencing the genomes of 1000 actinobacteria strains.</title>
        <authorList>
            <person name="Klenk H.-P."/>
        </authorList>
    </citation>
    <scope>NUCLEOTIDE SEQUENCE [LARGE SCALE GENOMIC DNA]</scope>
    <source>
        <strain evidence="2 3">CXB654</strain>
    </source>
</reference>
<feature type="transmembrane region" description="Helical" evidence="1">
    <location>
        <begin position="342"/>
        <end position="365"/>
    </location>
</feature>
<feature type="transmembrane region" description="Helical" evidence="1">
    <location>
        <begin position="78"/>
        <end position="97"/>
    </location>
</feature>
<feature type="transmembrane region" description="Helical" evidence="1">
    <location>
        <begin position="17"/>
        <end position="40"/>
    </location>
</feature>
<feature type="transmembrane region" description="Helical" evidence="1">
    <location>
        <begin position="46"/>
        <end position="66"/>
    </location>
</feature>
<evidence type="ECO:0000256" key="1">
    <source>
        <dbReference type="SAM" id="Phobius"/>
    </source>
</evidence>
<dbReference type="InterPro" id="IPR011701">
    <property type="entry name" value="MFS"/>
</dbReference>
<dbReference type="Proteomes" id="UP000589036">
    <property type="component" value="Unassembled WGS sequence"/>
</dbReference>
<feature type="transmembrane region" description="Helical" evidence="1">
    <location>
        <begin position="171"/>
        <end position="189"/>
    </location>
</feature>
<feature type="transmembrane region" description="Helical" evidence="1">
    <location>
        <begin position="248"/>
        <end position="270"/>
    </location>
</feature>
<dbReference type="GO" id="GO:0022857">
    <property type="term" value="F:transmembrane transporter activity"/>
    <property type="evidence" value="ECO:0007669"/>
    <property type="project" value="InterPro"/>
</dbReference>
<keyword evidence="3" id="KW-1185">Reference proteome</keyword>
<dbReference type="PANTHER" id="PTHR23542">
    <property type="match status" value="1"/>
</dbReference>
<dbReference type="SUPFAM" id="SSF103473">
    <property type="entry name" value="MFS general substrate transporter"/>
    <property type="match status" value="1"/>
</dbReference>
<feature type="transmembrane region" description="Helical" evidence="1">
    <location>
        <begin position="148"/>
        <end position="165"/>
    </location>
</feature>
<accession>A0A852TW55</accession>
<proteinExistence type="predicted"/>
<dbReference type="PANTHER" id="PTHR23542:SF1">
    <property type="entry name" value="MAJOR FACILITATOR SUPERFAMILY (MFS) PROFILE DOMAIN-CONTAINING PROTEIN"/>
    <property type="match status" value="1"/>
</dbReference>
<organism evidence="2 3">
    <name type="scientific">Spinactinospora alkalitolerans</name>
    <dbReference type="NCBI Taxonomy" id="687207"/>
    <lineage>
        <taxon>Bacteria</taxon>
        <taxon>Bacillati</taxon>
        <taxon>Actinomycetota</taxon>
        <taxon>Actinomycetes</taxon>
        <taxon>Streptosporangiales</taxon>
        <taxon>Nocardiopsidaceae</taxon>
        <taxon>Spinactinospora</taxon>
    </lineage>
</organism>
<evidence type="ECO:0000313" key="2">
    <source>
        <dbReference type="EMBL" id="NYE46304.1"/>
    </source>
</evidence>
<evidence type="ECO:0000313" key="3">
    <source>
        <dbReference type="Proteomes" id="UP000589036"/>
    </source>
</evidence>
<feature type="transmembrane region" description="Helical" evidence="1">
    <location>
        <begin position="217"/>
        <end position="242"/>
    </location>
</feature>
<dbReference type="EMBL" id="JACCCC010000001">
    <property type="protein sequence ID" value="NYE46304.1"/>
    <property type="molecule type" value="Genomic_DNA"/>
</dbReference>
<protein>
    <submittedName>
        <fullName evidence="2">MFS family permease</fullName>
    </submittedName>
</protein>